<feature type="transmembrane region" description="Helical" evidence="2">
    <location>
        <begin position="12"/>
        <end position="29"/>
    </location>
</feature>
<organism evidence="3 4">
    <name type="scientific">Thiorhodococcus minor</name>
    <dbReference type="NCBI Taxonomy" id="57489"/>
    <lineage>
        <taxon>Bacteria</taxon>
        <taxon>Pseudomonadati</taxon>
        <taxon>Pseudomonadota</taxon>
        <taxon>Gammaproteobacteria</taxon>
        <taxon>Chromatiales</taxon>
        <taxon>Chromatiaceae</taxon>
        <taxon>Thiorhodococcus</taxon>
    </lineage>
</organism>
<feature type="transmembrane region" description="Helical" evidence="2">
    <location>
        <begin position="35"/>
        <end position="55"/>
    </location>
</feature>
<feature type="compositionally biased region" description="Basic and acidic residues" evidence="1">
    <location>
        <begin position="69"/>
        <end position="90"/>
    </location>
</feature>
<dbReference type="RefSeq" id="WP_164450483.1">
    <property type="nucleotide sequence ID" value="NZ_JAAIJQ010000002.1"/>
</dbReference>
<keyword evidence="2" id="KW-1133">Transmembrane helix</keyword>
<keyword evidence="2" id="KW-0812">Transmembrane</keyword>
<feature type="region of interest" description="Disordered" evidence="1">
    <location>
        <begin position="62"/>
        <end position="90"/>
    </location>
</feature>
<dbReference type="EMBL" id="JAAIJQ010000002">
    <property type="protein sequence ID" value="NEV60437.1"/>
    <property type="molecule type" value="Genomic_DNA"/>
</dbReference>
<sequence>MISNTIRPSRRLLVAISGYLLIGFIALEVQPGSWAMPVAAMLLALYALLALRAAAPGLLQPKRSKHKTHPVESGKARLNKRERAAMLDSV</sequence>
<evidence type="ECO:0000256" key="2">
    <source>
        <dbReference type="SAM" id="Phobius"/>
    </source>
</evidence>
<protein>
    <submittedName>
        <fullName evidence="3">Uncharacterized protein</fullName>
    </submittedName>
</protein>
<evidence type="ECO:0000313" key="4">
    <source>
        <dbReference type="Proteomes" id="UP000483379"/>
    </source>
</evidence>
<proteinExistence type="predicted"/>
<keyword evidence="2" id="KW-0472">Membrane</keyword>
<dbReference type="Proteomes" id="UP000483379">
    <property type="component" value="Unassembled WGS sequence"/>
</dbReference>
<keyword evidence="4" id="KW-1185">Reference proteome</keyword>
<evidence type="ECO:0000256" key="1">
    <source>
        <dbReference type="SAM" id="MobiDB-lite"/>
    </source>
</evidence>
<name>A0A6M0JVU2_9GAMM</name>
<comment type="caution">
    <text evidence="3">The sequence shown here is derived from an EMBL/GenBank/DDBJ whole genome shotgun (WGS) entry which is preliminary data.</text>
</comment>
<dbReference type="AlphaFoldDB" id="A0A6M0JVU2"/>
<reference evidence="3 4" key="1">
    <citation type="submission" date="2020-02" db="EMBL/GenBank/DDBJ databases">
        <title>Genome sequences of Thiorhodococcus mannitoliphagus and Thiorhodococcus minor, purple sulfur photosynthetic bacteria in the gammaproteobacterial family, Chromatiaceae.</title>
        <authorList>
            <person name="Aviles F.A."/>
            <person name="Meyer T.E."/>
            <person name="Kyndt J.A."/>
        </authorList>
    </citation>
    <scope>NUCLEOTIDE SEQUENCE [LARGE SCALE GENOMIC DNA]</scope>
    <source>
        <strain evidence="3 4">DSM 11518</strain>
    </source>
</reference>
<gene>
    <name evidence="3" type="ORF">G3446_00775</name>
</gene>
<evidence type="ECO:0000313" key="3">
    <source>
        <dbReference type="EMBL" id="NEV60437.1"/>
    </source>
</evidence>
<accession>A0A6M0JVU2</accession>